<protein>
    <submittedName>
        <fullName evidence="8">Inner membrane protein alx</fullName>
    </submittedName>
    <submittedName>
        <fullName evidence="7">Tellurium resistance protein TerC</fullName>
    </submittedName>
</protein>
<dbReference type="EMBL" id="CP025570">
    <property type="protein sequence ID" value="AZZ39760.1"/>
    <property type="molecule type" value="Genomic_DNA"/>
</dbReference>
<dbReference type="OrthoDB" id="5242957at2"/>
<feature type="transmembrane region" description="Helical" evidence="6">
    <location>
        <begin position="68"/>
        <end position="90"/>
    </location>
</feature>
<dbReference type="EMBL" id="LR134473">
    <property type="protein sequence ID" value="VEI02493.1"/>
    <property type="molecule type" value="Genomic_DNA"/>
</dbReference>
<feature type="transmembrane region" description="Helical" evidence="6">
    <location>
        <begin position="128"/>
        <end position="148"/>
    </location>
</feature>
<feature type="transmembrane region" description="Helical" evidence="6">
    <location>
        <begin position="228"/>
        <end position="250"/>
    </location>
</feature>
<evidence type="ECO:0000256" key="2">
    <source>
        <dbReference type="ARBA" id="ARBA00007511"/>
    </source>
</evidence>
<evidence type="ECO:0000313" key="10">
    <source>
        <dbReference type="Proteomes" id="UP000285875"/>
    </source>
</evidence>
<dbReference type="InterPro" id="IPR005496">
    <property type="entry name" value="Integral_membrane_TerC"/>
</dbReference>
<accession>A0A3S4W7C2</accession>
<keyword evidence="9" id="KW-1185">Reference proteome</keyword>
<feature type="transmembrane region" description="Helical" evidence="6">
    <location>
        <begin position="300"/>
        <end position="318"/>
    </location>
</feature>
<dbReference type="GeneID" id="82886067"/>
<dbReference type="NCBIfam" id="TIGR03718">
    <property type="entry name" value="R_switched_Alx"/>
    <property type="match status" value="1"/>
</dbReference>
<keyword evidence="3 6" id="KW-0812">Transmembrane</keyword>
<evidence type="ECO:0000256" key="4">
    <source>
        <dbReference type="ARBA" id="ARBA00022989"/>
    </source>
</evidence>
<dbReference type="RefSeq" id="WP_028703089.1">
    <property type="nucleotide sequence ID" value="NZ_CP025570.1"/>
</dbReference>
<organism evidence="8 9">
    <name type="scientific">Acidipropionibacterium jensenii</name>
    <dbReference type="NCBI Taxonomy" id="1749"/>
    <lineage>
        <taxon>Bacteria</taxon>
        <taxon>Bacillati</taxon>
        <taxon>Actinomycetota</taxon>
        <taxon>Actinomycetes</taxon>
        <taxon>Propionibacteriales</taxon>
        <taxon>Propionibacteriaceae</taxon>
        <taxon>Acidipropionibacterium</taxon>
    </lineage>
</organism>
<keyword evidence="5 6" id="KW-0472">Membrane</keyword>
<dbReference type="PANTHER" id="PTHR30238:SF0">
    <property type="entry name" value="THYLAKOID MEMBRANE PROTEIN TERC, CHLOROPLASTIC"/>
    <property type="match status" value="1"/>
</dbReference>
<reference evidence="8 9" key="2">
    <citation type="submission" date="2018-12" db="EMBL/GenBank/DDBJ databases">
        <authorList>
            <consortium name="Pathogen Informatics"/>
        </authorList>
    </citation>
    <scope>NUCLEOTIDE SEQUENCE [LARGE SCALE GENOMIC DNA]</scope>
    <source>
        <strain evidence="8 9">NCTC13652</strain>
    </source>
</reference>
<evidence type="ECO:0000256" key="1">
    <source>
        <dbReference type="ARBA" id="ARBA00004141"/>
    </source>
</evidence>
<dbReference type="KEGG" id="aji:C0Z10_08340"/>
<dbReference type="STRING" id="1122997.GCA_000425285_01503"/>
<feature type="transmembrane region" description="Helical" evidence="6">
    <location>
        <begin position="6"/>
        <end position="26"/>
    </location>
</feature>
<reference evidence="10" key="1">
    <citation type="submission" date="2017-12" db="EMBL/GenBank/DDBJ databases">
        <title>Whole genome sequencing of Acidipropionibacterium jensenii strains JS279 and JS280.</title>
        <authorList>
            <person name="Deptula P."/>
            <person name="Laine P."/>
            <person name="Smolander O.-P."/>
            <person name="Paulin L."/>
            <person name="Auvinen P."/>
            <person name="Varmanen P."/>
        </authorList>
    </citation>
    <scope>NUCLEOTIDE SEQUENCE [LARGE SCALE GENOMIC DNA]</scope>
    <source>
        <strain evidence="10">JS280</strain>
    </source>
</reference>
<dbReference type="AlphaFoldDB" id="A0A3S4W7C2"/>
<gene>
    <name evidence="8" type="primary">alx_1</name>
    <name evidence="7" type="ORF">C0Z10_08340</name>
    <name evidence="8" type="ORF">NCTC13652_00670</name>
</gene>
<comment type="similarity">
    <text evidence="2">Belongs to the TerC family.</text>
</comment>
<proteinExistence type="inferred from homology"/>
<evidence type="ECO:0000313" key="8">
    <source>
        <dbReference type="EMBL" id="VEI02493.1"/>
    </source>
</evidence>
<feature type="transmembrane region" description="Helical" evidence="6">
    <location>
        <begin position="195"/>
        <end position="216"/>
    </location>
</feature>
<dbReference type="PANTHER" id="PTHR30238">
    <property type="entry name" value="MEMBRANE BOUND PREDICTED REDOX MODULATOR"/>
    <property type="match status" value="1"/>
</dbReference>
<comment type="subcellular location">
    <subcellularLocation>
        <location evidence="1">Membrane</location>
        <topology evidence="1">Multi-pass membrane protein</topology>
    </subcellularLocation>
</comment>
<feature type="transmembrane region" description="Helical" evidence="6">
    <location>
        <begin position="257"/>
        <end position="280"/>
    </location>
</feature>
<dbReference type="Proteomes" id="UP000277858">
    <property type="component" value="Chromosome"/>
</dbReference>
<feature type="transmembrane region" description="Helical" evidence="6">
    <location>
        <begin position="38"/>
        <end position="62"/>
    </location>
</feature>
<dbReference type="InterPro" id="IPR022369">
    <property type="entry name" value="Integral_membrane_TerC_rswitch"/>
</dbReference>
<dbReference type="GO" id="GO:0016020">
    <property type="term" value="C:membrane"/>
    <property type="evidence" value="ECO:0007669"/>
    <property type="project" value="UniProtKB-SubCell"/>
</dbReference>
<feature type="transmembrane region" description="Helical" evidence="6">
    <location>
        <begin position="102"/>
        <end position="122"/>
    </location>
</feature>
<evidence type="ECO:0000256" key="5">
    <source>
        <dbReference type="ARBA" id="ARBA00023136"/>
    </source>
</evidence>
<dbReference type="Proteomes" id="UP000285875">
    <property type="component" value="Chromosome"/>
</dbReference>
<name>A0A3S4W7C2_9ACTN</name>
<sequence>MHIHPYVWILTIVVMVGLLLADALILGRRPHMPSMKECSAFIGLYVVLAGLFGLGVIFLQGAEHGKEFFAVWLTEYSLSLDNLFIFIVLMTKFKVPGYLQQFTLLIGIMVALIFRGVFIGLGQVVLNAWAWVFFIFGGFLMYSAIGLVRDYFSKDPDEGEEDAGDNAVTRWMRTHLPTTGDYRGTSFLVREDGKVLATSLLTVVIALSTADLMFALDSIPASYGLTDEAYLIFTANVFALMGLRQLYFLLGNLLHKLVYLPLGLSVILGFISVKLILHALNHYGLDRRWFGITTEISTEVSLGVIVGTLVITAAASLIRSRSADGPAARDSAQ</sequence>
<dbReference type="Pfam" id="PF03741">
    <property type="entry name" value="TerC"/>
    <property type="match status" value="1"/>
</dbReference>
<keyword evidence="4 6" id="KW-1133">Transmembrane helix</keyword>
<reference evidence="7" key="3">
    <citation type="journal article" date="2019" name="Microorganisms">
        <title>Red-Brown Pigmentation of Acidipropionibacterium jensenii Is Tied to Haemolytic Activity and cyl-Like Gene Cluster.</title>
        <authorList>
            <person name="Deptula P."/>
            <person name="Loivamaa I."/>
            <person name="Smolander O.P."/>
            <person name="Laine P."/>
            <person name="Roberts R.J."/>
            <person name="Piironen V."/>
            <person name="Paulin L."/>
            <person name="Savijoki K."/>
            <person name="Auvinen P."/>
            <person name="Varmanen P."/>
        </authorList>
    </citation>
    <scope>NUCLEOTIDE SEQUENCE</scope>
    <source>
        <strain evidence="7">JS280</strain>
    </source>
</reference>
<evidence type="ECO:0000313" key="9">
    <source>
        <dbReference type="Proteomes" id="UP000277858"/>
    </source>
</evidence>
<evidence type="ECO:0000256" key="6">
    <source>
        <dbReference type="SAM" id="Phobius"/>
    </source>
</evidence>
<evidence type="ECO:0000256" key="3">
    <source>
        <dbReference type="ARBA" id="ARBA00022692"/>
    </source>
</evidence>
<evidence type="ECO:0000313" key="7">
    <source>
        <dbReference type="EMBL" id="AZZ39760.1"/>
    </source>
</evidence>